<dbReference type="PANTHER" id="PTHR42837:SF2">
    <property type="entry name" value="MEMBRANE METALLOPROTEASE ARASP2, CHLOROPLASTIC-RELATED"/>
    <property type="match status" value="1"/>
</dbReference>
<accession>A6GB96</accession>
<dbReference type="STRING" id="391625.PPSIR1_04333"/>
<keyword evidence="4 14" id="KW-0645">Protease</keyword>
<keyword evidence="9" id="KW-0482">Metalloprotease</keyword>
<dbReference type="Pfam" id="PF17820">
    <property type="entry name" value="PDZ_6"/>
    <property type="match status" value="3"/>
</dbReference>
<dbReference type="InterPro" id="IPR041489">
    <property type="entry name" value="PDZ_6"/>
</dbReference>
<feature type="region of interest" description="Disordered" evidence="11">
    <location>
        <begin position="295"/>
        <end position="316"/>
    </location>
</feature>
<keyword evidence="10 12" id="KW-0472">Membrane</keyword>
<dbReference type="InterPro" id="IPR036034">
    <property type="entry name" value="PDZ_sf"/>
</dbReference>
<dbReference type="RefSeq" id="WP_006973987.1">
    <property type="nucleotide sequence ID" value="NZ_ABCS01000057.1"/>
</dbReference>
<evidence type="ECO:0000256" key="3">
    <source>
        <dbReference type="ARBA" id="ARBA00007931"/>
    </source>
</evidence>
<dbReference type="CDD" id="cd23081">
    <property type="entry name" value="cpPDZ_EcRseP-like"/>
    <property type="match status" value="1"/>
</dbReference>
<comment type="subcellular location">
    <subcellularLocation>
        <location evidence="2">Membrane</location>
        <topology evidence="2">Multi-pass membrane protein</topology>
    </subcellularLocation>
</comment>
<dbReference type="GO" id="GO:0016020">
    <property type="term" value="C:membrane"/>
    <property type="evidence" value="ECO:0007669"/>
    <property type="project" value="UniProtKB-SubCell"/>
</dbReference>
<evidence type="ECO:0000256" key="7">
    <source>
        <dbReference type="ARBA" id="ARBA00022833"/>
    </source>
</evidence>
<dbReference type="SUPFAM" id="SSF50156">
    <property type="entry name" value="PDZ domain-like"/>
    <property type="match status" value="3"/>
</dbReference>
<dbReference type="InterPro" id="IPR004387">
    <property type="entry name" value="Pept_M50_Zn"/>
</dbReference>
<evidence type="ECO:0000256" key="8">
    <source>
        <dbReference type="ARBA" id="ARBA00022989"/>
    </source>
</evidence>
<dbReference type="PROSITE" id="PS50106">
    <property type="entry name" value="PDZ"/>
    <property type="match status" value="2"/>
</dbReference>
<dbReference type="GO" id="GO:0006508">
    <property type="term" value="P:proteolysis"/>
    <property type="evidence" value="ECO:0007669"/>
    <property type="project" value="UniProtKB-KW"/>
</dbReference>
<comment type="cofactor">
    <cofactor evidence="1">
        <name>Zn(2+)</name>
        <dbReference type="ChEBI" id="CHEBI:29105"/>
    </cofactor>
</comment>
<keyword evidence="15" id="KW-1185">Reference proteome</keyword>
<evidence type="ECO:0000256" key="4">
    <source>
        <dbReference type="ARBA" id="ARBA00022670"/>
    </source>
</evidence>
<gene>
    <name evidence="14" type="ORF">PPSIR1_04333</name>
</gene>
<evidence type="ECO:0000313" key="15">
    <source>
        <dbReference type="Proteomes" id="UP000005801"/>
    </source>
</evidence>
<dbReference type="CDD" id="cd06163">
    <property type="entry name" value="S2P-M50_PDZ_RseP-like"/>
    <property type="match status" value="2"/>
</dbReference>
<evidence type="ECO:0000256" key="12">
    <source>
        <dbReference type="SAM" id="Phobius"/>
    </source>
</evidence>
<evidence type="ECO:0000256" key="10">
    <source>
        <dbReference type="ARBA" id="ARBA00023136"/>
    </source>
</evidence>
<evidence type="ECO:0000256" key="1">
    <source>
        <dbReference type="ARBA" id="ARBA00001947"/>
    </source>
</evidence>
<dbReference type="Proteomes" id="UP000005801">
    <property type="component" value="Unassembled WGS sequence"/>
</dbReference>
<dbReference type="NCBIfam" id="TIGR00054">
    <property type="entry name" value="RIP metalloprotease RseP"/>
    <property type="match status" value="1"/>
</dbReference>
<evidence type="ECO:0000256" key="9">
    <source>
        <dbReference type="ARBA" id="ARBA00023049"/>
    </source>
</evidence>
<feature type="transmembrane region" description="Helical" evidence="12">
    <location>
        <begin position="91"/>
        <end position="117"/>
    </location>
</feature>
<feature type="domain" description="PDZ" evidence="13">
    <location>
        <begin position="290"/>
        <end position="351"/>
    </location>
</feature>
<evidence type="ECO:0000256" key="6">
    <source>
        <dbReference type="ARBA" id="ARBA00022801"/>
    </source>
</evidence>
<dbReference type="InterPro" id="IPR008915">
    <property type="entry name" value="Peptidase_M50"/>
</dbReference>
<comment type="similarity">
    <text evidence="3">Belongs to the peptidase M50B family.</text>
</comment>
<feature type="transmembrane region" description="Helical" evidence="12">
    <location>
        <begin position="528"/>
        <end position="545"/>
    </location>
</feature>
<organism evidence="14 15">
    <name type="scientific">Plesiocystis pacifica SIR-1</name>
    <dbReference type="NCBI Taxonomy" id="391625"/>
    <lineage>
        <taxon>Bacteria</taxon>
        <taxon>Pseudomonadati</taxon>
        <taxon>Myxococcota</taxon>
        <taxon>Polyangia</taxon>
        <taxon>Nannocystales</taxon>
        <taxon>Nannocystaceae</taxon>
        <taxon>Plesiocystis</taxon>
    </lineage>
</organism>
<dbReference type="GO" id="GO:0004222">
    <property type="term" value="F:metalloendopeptidase activity"/>
    <property type="evidence" value="ECO:0007669"/>
    <property type="project" value="InterPro"/>
</dbReference>
<dbReference type="InterPro" id="IPR001478">
    <property type="entry name" value="PDZ"/>
</dbReference>
<comment type="caution">
    <text evidence="14">The sequence shown here is derived from an EMBL/GenBank/DDBJ whole genome shotgun (WGS) entry which is preliminary data.</text>
</comment>
<dbReference type="OrthoDB" id="9782003at2"/>
<evidence type="ECO:0000256" key="2">
    <source>
        <dbReference type="ARBA" id="ARBA00004141"/>
    </source>
</evidence>
<protein>
    <submittedName>
        <fullName evidence="14">Peptidase, M50A (S2P protease) subfamily protein</fullName>
    </submittedName>
</protein>
<evidence type="ECO:0000313" key="14">
    <source>
        <dbReference type="EMBL" id="EDM76805.1"/>
    </source>
</evidence>
<dbReference type="EMBL" id="ABCS01000057">
    <property type="protein sequence ID" value="EDM76805.1"/>
    <property type="molecule type" value="Genomic_DNA"/>
</dbReference>
<dbReference type="AlphaFoldDB" id="A6GB96"/>
<dbReference type="eggNOG" id="COG0750">
    <property type="taxonomic scope" value="Bacteria"/>
</dbReference>
<evidence type="ECO:0000259" key="13">
    <source>
        <dbReference type="PROSITE" id="PS50106"/>
    </source>
</evidence>
<dbReference type="SMART" id="SM00228">
    <property type="entry name" value="PDZ"/>
    <property type="match status" value="3"/>
</dbReference>
<dbReference type="Pfam" id="PF02163">
    <property type="entry name" value="Peptidase_M50"/>
    <property type="match status" value="1"/>
</dbReference>
<proteinExistence type="inferred from homology"/>
<feature type="domain" description="PDZ" evidence="13">
    <location>
        <begin position="126"/>
        <end position="157"/>
    </location>
</feature>
<name>A6GB96_9BACT</name>
<evidence type="ECO:0000256" key="5">
    <source>
        <dbReference type="ARBA" id="ARBA00022692"/>
    </source>
</evidence>
<keyword evidence="8 12" id="KW-1133">Transmembrane helix</keyword>
<keyword evidence="5 12" id="KW-0812">Transmembrane</keyword>
<keyword evidence="7" id="KW-0862">Zinc</keyword>
<reference evidence="14 15" key="1">
    <citation type="submission" date="2007-06" db="EMBL/GenBank/DDBJ databases">
        <authorList>
            <person name="Shimkets L."/>
            <person name="Ferriera S."/>
            <person name="Johnson J."/>
            <person name="Kravitz S."/>
            <person name="Beeson K."/>
            <person name="Sutton G."/>
            <person name="Rogers Y.-H."/>
            <person name="Friedman R."/>
            <person name="Frazier M."/>
            <person name="Venter J.C."/>
        </authorList>
    </citation>
    <scope>NUCLEOTIDE SEQUENCE [LARGE SCALE GENOMIC DNA]</scope>
    <source>
        <strain evidence="14 15">SIR-1</strain>
    </source>
</reference>
<dbReference type="Gene3D" id="2.30.42.10">
    <property type="match status" value="3"/>
</dbReference>
<sequence>MTKLLAFILLIGPLIFIHELGHLLAAKLVDVKVGRFSIGFGPPLLRWRMGETEYCLAPIPLGGYVTLLGQHPHEEIPEADRDRALGNKPLWARYLVLAAGPLANLVVPLVFFFFYFLSVSAQPPPVIGTVLDGSAAALAGLEPGDRVVEIDGEDVRSWKEMRTMVADKPDVELRIEIEKHGRRVERFVTPRRSFLENALGVPEARGMLGVYAHFYAPQIGISDPESPAYVGGLRTGDVITSINGEPVKTIEDLQTLVADPPDSLVRLTYLRPRPTPFQFGTLLWFESNHAQLLPRTETRERPGLRATSDAPSPTGLLPANTFIRAVEHDSPAAKAGLHPGDRVLEVNEQPVTRWESVASILNRAKAEPVTMLVQSVGEEPRELRVVQELRTTEDIYKTEYTYLYLGAEPHGISQAPAMEPVRGRFTYAARASWDETTSMITVMWTALRQMLTGQRGVDELSSVVGIFAFAGTAAEQGSTEFLTLMALISLNLAFVNLLPIPILDGGHLLFFTIEAIRRKPLSQRAREIASGIGLTIIIVLMLIALRNDIIKFWMD</sequence>
<keyword evidence="6" id="KW-0378">Hydrolase</keyword>
<dbReference type="PANTHER" id="PTHR42837">
    <property type="entry name" value="REGULATOR OF SIGMA-E PROTEASE RSEP"/>
    <property type="match status" value="1"/>
</dbReference>
<evidence type="ECO:0000256" key="11">
    <source>
        <dbReference type="SAM" id="MobiDB-lite"/>
    </source>
</evidence>